<comment type="caution">
    <text evidence="1">The sequence shown here is derived from an EMBL/GenBank/DDBJ whole genome shotgun (WGS) entry which is preliminary data.</text>
</comment>
<dbReference type="RefSeq" id="WP_222137228.1">
    <property type="nucleotide sequence ID" value="NZ_JAILXK010000002.1"/>
</dbReference>
<gene>
    <name evidence="1" type="ORF">K5P26_14010</name>
</gene>
<accession>A0ABS7MHL7</accession>
<dbReference type="InterPro" id="IPR010836">
    <property type="entry name" value="SapC"/>
</dbReference>
<protein>
    <submittedName>
        <fullName evidence="1">SapC family protein</fullName>
    </submittedName>
</protein>
<evidence type="ECO:0000313" key="1">
    <source>
        <dbReference type="EMBL" id="MBY4638256.1"/>
    </source>
</evidence>
<name>A0ABS7MHL7_9SPHN</name>
<organism evidence="1 2">
    <name type="scientific">Sphingopyxis jiangsuensis</name>
    <dbReference type="NCBI Taxonomy" id="2871171"/>
    <lineage>
        <taxon>Bacteria</taxon>
        <taxon>Pseudomonadati</taxon>
        <taxon>Pseudomonadota</taxon>
        <taxon>Alphaproteobacteria</taxon>
        <taxon>Sphingomonadales</taxon>
        <taxon>Sphingomonadaceae</taxon>
        <taxon>Sphingopyxis</taxon>
    </lineage>
</organism>
<dbReference type="Pfam" id="PF07277">
    <property type="entry name" value="SapC"/>
    <property type="match status" value="1"/>
</dbReference>
<evidence type="ECO:0000313" key="2">
    <source>
        <dbReference type="Proteomes" id="UP001166571"/>
    </source>
</evidence>
<dbReference type="EMBL" id="JAILXK010000002">
    <property type="protein sequence ID" value="MBY4638256.1"/>
    <property type="molecule type" value="Genomic_DNA"/>
</dbReference>
<proteinExistence type="predicted"/>
<keyword evidence="2" id="KW-1185">Reference proteome</keyword>
<dbReference type="Proteomes" id="UP001166571">
    <property type="component" value="Unassembled WGS sequence"/>
</dbReference>
<sequence length="238" mass="26264">MSNHQILNPADHAELRVHTRTGSEFGDKVMACLAVPNEFRRLATDYPILFHYDRERSSFSALALMGFEKGENLFLDGDDWLAPAKPMALAIQPFLIGRSRDGGAQAQVHIDLDHPRIARGGDGVRVFDDAGRPTPYLEQVMSMLAELDEGHRASAAFFAALDRYELLEPFALDVPREGGGEHRLVGYQLINEDRLRALEPGAISELHAAGHLLPLFMALASLGNLGKLARRRASRNDG</sequence>
<reference evidence="1" key="1">
    <citation type="submission" date="2021-08" db="EMBL/GenBank/DDBJ databases">
        <title>Sphingopyxis panaciterrulae sp. nov., isolated from the surface water of the Yellow Sea.</title>
        <authorList>
            <person name="Gao Z."/>
            <person name="Zhang D."/>
            <person name="Zhang A."/>
        </authorList>
    </citation>
    <scope>NUCLEOTIDE SEQUENCE</scope>
    <source>
        <strain evidence="1">XHP0097</strain>
    </source>
</reference>